<sequence>MAEEHRCQAPEGHRLCVNNCGFLGSPATMNLCSKCYRDFRLKEQQQASSAKSSISTSPSSSSTAVESVSQVPLLTLPQVKGVPPVVSAVAISPVTEQKPQQQQQQQQQQQPTRCTVCRKRVGLTGFKCKCGITFCGSHRYPENHGCTFDFKKIGREEIARANPVVKAEKIVRI</sequence>
<dbReference type="PANTHER" id="PTHR10634:SF67">
    <property type="entry name" value="AN1-TYPE ZINC FINGER PROTEIN 3"/>
    <property type="match status" value="1"/>
</dbReference>
<feature type="domain" description="AN1-type" evidence="7">
    <location>
        <begin position="108"/>
        <end position="154"/>
    </location>
</feature>
<reference evidence="9" key="3">
    <citation type="submission" date="2020-04" db="EMBL/GenBank/DDBJ databases">
        <authorList>
            <person name="Grover C.E."/>
            <person name="Arick M.A. II"/>
            <person name="Thrash A."/>
            <person name="Conover J.L."/>
            <person name="Sanders W.S."/>
            <person name="Peterson D.G."/>
            <person name="Scheffler J.A."/>
            <person name="Scheffler B.E."/>
            <person name="Wendel J.F."/>
        </authorList>
    </citation>
    <scope>NUCLEOTIDE SEQUENCE</scope>
    <source>
        <strain evidence="9">8</strain>
        <tissue evidence="9">Leaf</tissue>
    </source>
</reference>
<evidence type="ECO:0000313" key="10">
    <source>
        <dbReference type="Proteomes" id="UP000032304"/>
    </source>
</evidence>
<dbReference type="Pfam" id="PF01428">
    <property type="entry name" value="zf-AN1"/>
    <property type="match status" value="1"/>
</dbReference>
<evidence type="ECO:0000256" key="5">
    <source>
        <dbReference type="PROSITE-ProRule" id="PRU00449"/>
    </source>
</evidence>
<feature type="domain" description="A20-type" evidence="6">
    <location>
        <begin position="10"/>
        <end position="44"/>
    </location>
</feature>
<dbReference type="InterPro" id="IPR050652">
    <property type="entry name" value="AN1_A20_ZnFinger"/>
</dbReference>
<dbReference type="PANTHER" id="PTHR10634">
    <property type="entry name" value="AN1-TYPE ZINC FINGER PROTEIN"/>
    <property type="match status" value="1"/>
</dbReference>
<dbReference type="InterPro" id="IPR002653">
    <property type="entry name" value="Znf_A20"/>
</dbReference>
<dbReference type="SUPFAM" id="SSF57716">
    <property type="entry name" value="Glucocorticoid receptor-like (DNA-binding domain)"/>
    <property type="match status" value="1"/>
</dbReference>
<dbReference type="Gene3D" id="1.20.5.4770">
    <property type="match status" value="1"/>
</dbReference>
<dbReference type="PROSITE" id="PS51039">
    <property type="entry name" value="ZF_AN1"/>
    <property type="match status" value="1"/>
</dbReference>
<dbReference type="SUPFAM" id="SSF118310">
    <property type="entry name" value="AN1-like Zinc finger"/>
    <property type="match status" value="1"/>
</dbReference>
<dbReference type="SMART" id="SM00154">
    <property type="entry name" value="ZnF_AN1"/>
    <property type="match status" value="1"/>
</dbReference>
<dbReference type="InterPro" id="IPR000058">
    <property type="entry name" value="Znf_AN1"/>
</dbReference>
<keyword evidence="10" id="KW-1185">Reference proteome</keyword>
<comment type="function">
    <text evidence="1">May be involved in environmental stress response.</text>
</comment>
<evidence type="ECO:0000256" key="3">
    <source>
        <dbReference type="ARBA" id="ARBA00022771"/>
    </source>
</evidence>
<dbReference type="EMBL" id="JABEZZ010000002">
    <property type="protein sequence ID" value="MBA0581394.1"/>
    <property type="molecule type" value="Genomic_DNA"/>
</dbReference>
<dbReference type="Proteomes" id="UP000593578">
    <property type="component" value="Unassembled WGS sequence"/>
</dbReference>
<evidence type="ECO:0000256" key="4">
    <source>
        <dbReference type="ARBA" id="ARBA00022833"/>
    </source>
</evidence>
<evidence type="ECO:0000313" key="11">
    <source>
        <dbReference type="Proteomes" id="UP000593578"/>
    </source>
</evidence>
<dbReference type="EMBL" id="CM001741">
    <property type="protein sequence ID" value="KJB16635.1"/>
    <property type="molecule type" value="Genomic_DNA"/>
</dbReference>
<dbReference type="PROSITE" id="PS51036">
    <property type="entry name" value="ZF_A20"/>
    <property type="match status" value="1"/>
</dbReference>
<proteinExistence type="predicted"/>
<dbReference type="OrthoDB" id="428577at2759"/>
<dbReference type="Gramene" id="KJB16635">
    <property type="protein sequence ID" value="KJB16635"/>
    <property type="gene ID" value="B456_002G240900"/>
</dbReference>
<dbReference type="SMART" id="SM00259">
    <property type="entry name" value="ZnF_A20"/>
    <property type="match status" value="1"/>
</dbReference>
<dbReference type="EMBL" id="CM001741">
    <property type="protein sequence ID" value="KJB16636.1"/>
    <property type="molecule type" value="Genomic_DNA"/>
</dbReference>
<reference evidence="8 10" key="1">
    <citation type="journal article" date="2012" name="Nature">
        <title>Repeated polyploidization of Gossypium genomes and the evolution of spinnable cotton fibres.</title>
        <authorList>
            <person name="Paterson A.H."/>
            <person name="Wendel J.F."/>
            <person name="Gundlach H."/>
            <person name="Guo H."/>
            <person name="Jenkins J."/>
            <person name="Jin D."/>
            <person name="Llewellyn D."/>
            <person name="Showmaker K.C."/>
            <person name="Shu S."/>
            <person name="Udall J."/>
            <person name="Yoo M.J."/>
            <person name="Byers R."/>
            <person name="Chen W."/>
            <person name="Doron-Faigenboim A."/>
            <person name="Duke M.V."/>
            <person name="Gong L."/>
            <person name="Grimwood J."/>
            <person name="Grover C."/>
            <person name="Grupp K."/>
            <person name="Hu G."/>
            <person name="Lee T.H."/>
            <person name="Li J."/>
            <person name="Lin L."/>
            <person name="Liu T."/>
            <person name="Marler B.S."/>
            <person name="Page J.T."/>
            <person name="Roberts A.W."/>
            <person name="Romanel E."/>
            <person name="Sanders W.S."/>
            <person name="Szadkowski E."/>
            <person name="Tan X."/>
            <person name="Tang H."/>
            <person name="Xu C."/>
            <person name="Wang J."/>
            <person name="Wang Z."/>
            <person name="Zhang D."/>
            <person name="Zhang L."/>
            <person name="Ashrafi H."/>
            <person name="Bedon F."/>
            <person name="Bowers J.E."/>
            <person name="Brubaker C.L."/>
            <person name="Chee P.W."/>
            <person name="Das S."/>
            <person name="Gingle A.R."/>
            <person name="Haigler C.H."/>
            <person name="Harker D."/>
            <person name="Hoffmann L.V."/>
            <person name="Hovav R."/>
            <person name="Jones D.C."/>
            <person name="Lemke C."/>
            <person name="Mansoor S."/>
            <person name="ur Rahman M."/>
            <person name="Rainville L.N."/>
            <person name="Rambani A."/>
            <person name="Reddy U.K."/>
            <person name="Rong J.K."/>
            <person name="Saranga Y."/>
            <person name="Scheffler B.E."/>
            <person name="Scheffler J.A."/>
            <person name="Stelly D.M."/>
            <person name="Triplett B.A."/>
            <person name="Van Deynze A."/>
            <person name="Vaslin M.F."/>
            <person name="Waghmare V.N."/>
            <person name="Walford S.A."/>
            <person name="Wright R.J."/>
            <person name="Zaki E.A."/>
            <person name="Zhang T."/>
            <person name="Dennis E.S."/>
            <person name="Mayer K.F."/>
            <person name="Peterson D.G."/>
            <person name="Rokhsar D.S."/>
            <person name="Wang X."/>
            <person name="Schmutz J."/>
        </authorList>
    </citation>
    <scope>NUCLEOTIDE SEQUENCE [LARGE SCALE GENOMIC DNA]</scope>
</reference>
<evidence type="ECO:0000256" key="2">
    <source>
        <dbReference type="ARBA" id="ARBA00022723"/>
    </source>
</evidence>
<keyword evidence="4" id="KW-0862">Zinc</keyword>
<keyword evidence="3 5" id="KW-0863">Zinc-finger</keyword>
<evidence type="ECO:0000256" key="1">
    <source>
        <dbReference type="ARBA" id="ARBA00003732"/>
    </source>
</evidence>
<evidence type="ECO:0000259" key="7">
    <source>
        <dbReference type="PROSITE" id="PS51039"/>
    </source>
</evidence>
<dbReference type="AlphaFoldDB" id="A0A0D2RBT9"/>
<gene>
    <name evidence="8" type="ORF">B456_002G240900</name>
    <name evidence="9" type="ORF">Gorai_023573</name>
</gene>
<dbReference type="GO" id="GO:0003677">
    <property type="term" value="F:DNA binding"/>
    <property type="evidence" value="ECO:0007669"/>
    <property type="project" value="InterPro"/>
</dbReference>
<organism evidence="8 10">
    <name type="scientific">Gossypium raimondii</name>
    <name type="common">Peruvian cotton</name>
    <name type="synonym">Gossypium klotzschianum subsp. raimondii</name>
    <dbReference type="NCBI Taxonomy" id="29730"/>
    <lineage>
        <taxon>Eukaryota</taxon>
        <taxon>Viridiplantae</taxon>
        <taxon>Streptophyta</taxon>
        <taxon>Embryophyta</taxon>
        <taxon>Tracheophyta</taxon>
        <taxon>Spermatophyta</taxon>
        <taxon>Magnoliopsida</taxon>
        <taxon>eudicotyledons</taxon>
        <taxon>Gunneridae</taxon>
        <taxon>Pentapetalae</taxon>
        <taxon>rosids</taxon>
        <taxon>malvids</taxon>
        <taxon>Malvales</taxon>
        <taxon>Malvaceae</taxon>
        <taxon>Malvoideae</taxon>
        <taxon>Gossypium</taxon>
    </lineage>
</organism>
<evidence type="ECO:0000313" key="8">
    <source>
        <dbReference type="EMBL" id="KJB16635.1"/>
    </source>
</evidence>
<dbReference type="STRING" id="29730.A0A0D2RBT9"/>
<dbReference type="GO" id="GO:0008270">
    <property type="term" value="F:zinc ion binding"/>
    <property type="evidence" value="ECO:0007669"/>
    <property type="project" value="UniProtKB-KW"/>
</dbReference>
<protein>
    <recommendedName>
        <fullName evidence="12">AN1-type domain-containing protein</fullName>
    </recommendedName>
</protein>
<keyword evidence="2" id="KW-0479">Metal-binding</keyword>
<dbReference type="InterPro" id="IPR035896">
    <property type="entry name" value="AN1-like_Znf"/>
</dbReference>
<evidence type="ECO:0000259" key="6">
    <source>
        <dbReference type="PROSITE" id="PS51036"/>
    </source>
</evidence>
<name>A0A0D2RBT9_GOSRA</name>
<evidence type="ECO:0000313" key="9">
    <source>
        <dbReference type="EMBL" id="MBA0581394.1"/>
    </source>
</evidence>
<accession>A0A0D2RBT9</accession>
<dbReference type="FunFam" id="4.10.1110.10:FF:000001">
    <property type="entry name" value="Zinc finger AN1-type containing 6"/>
    <property type="match status" value="1"/>
</dbReference>
<evidence type="ECO:0008006" key="12">
    <source>
        <dbReference type="Google" id="ProtNLM"/>
    </source>
</evidence>
<dbReference type="Gramene" id="KJB16636">
    <property type="protein sequence ID" value="KJB16636"/>
    <property type="gene ID" value="B456_002G240900"/>
</dbReference>
<reference evidence="9 11" key="2">
    <citation type="journal article" date="2019" name="Genome Biol. Evol.">
        <title>Insights into the evolution of the New World diploid cottons (Gossypium, subgenus Houzingenia) based on genome sequencing.</title>
        <authorList>
            <person name="Grover C.E."/>
            <person name="Arick M.A. 2nd"/>
            <person name="Thrash A."/>
            <person name="Conover J.L."/>
            <person name="Sanders W.S."/>
            <person name="Peterson D.G."/>
            <person name="Frelichowski J.E."/>
            <person name="Scheffler J.A."/>
            <person name="Scheffler B.E."/>
            <person name="Wendel J.F."/>
        </authorList>
    </citation>
    <scope>NUCLEOTIDE SEQUENCE [LARGE SCALE GENOMIC DNA]</scope>
    <source>
        <strain evidence="9">8</strain>
        <tissue evidence="9">Leaf</tissue>
    </source>
</reference>
<dbReference type="KEGG" id="gra:105786352"/>
<dbReference type="Pfam" id="PF01754">
    <property type="entry name" value="zf-A20"/>
    <property type="match status" value="1"/>
</dbReference>
<dbReference type="eggNOG" id="KOG3173">
    <property type="taxonomic scope" value="Eukaryota"/>
</dbReference>
<dbReference type="Proteomes" id="UP000032304">
    <property type="component" value="Chromosome 2"/>
</dbReference>
<dbReference type="Gene3D" id="4.10.1110.10">
    <property type="entry name" value="AN1-like Zinc finger"/>
    <property type="match status" value="1"/>
</dbReference>
<dbReference type="OMA" id="HRCQATQ"/>